<name>A0AAW1R184_9CHLO</name>
<organism evidence="2 3">
    <name type="scientific">Apatococcus lobatus</name>
    <dbReference type="NCBI Taxonomy" id="904363"/>
    <lineage>
        <taxon>Eukaryota</taxon>
        <taxon>Viridiplantae</taxon>
        <taxon>Chlorophyta</taxon>
        <taxon>core chlorophytes</taxon>
        <taxon>Trebouxiophyceae</taxon>
        <taxon>Chlorellales</taxon>
        <taxon>Chlorellaceae</taxon>
        <taxon>Apatococcus</taxon>
    </lineage>
</organism>
<accession>A0AAW1R184</accession>
<keyword evidence="1" id="KW-0472">Membrane</keyword>
<dbReference type="AlphaFoldDB" id="A0AAW1R184"/>
<keyword evidence="1" id="KW-1133">Transmembrane helix</keyword>
<evidence type="ECO:0000256" key="1">
    <source>
        <dbReference type="SAM" id="Phobius"/>
    </source>
</evidence>
<evidence type="ECO:0000313" key="3">
    <source>
        <dbReference type="Proteomes" id="UP001438707"/>
    </source>
</evidence>
<comment type="caution">
    <text evidence="2">The sequence shown here is derived from an EMBL/GenBank/DDBJ whole genome shotgun (WGS) entry which is preliminary data.</text>
</comment>
<dbReference type="EMBL" id="JALJOS010000019">
    <property type="protein sequence ID" value="KAK9827166.1"/>
    <property type="molecule type" value="Genomic_DNA"/>
</dbReference>
<sequence length="72" mass="7746">MVDATATPIATKKKWTFVDYGQAFFGVMLILLVLFIVGFLGFAAVKFHRETRAAEAAAAAAAVPMRMPVPMA</sequence>
<feature type="transmembrane region" description="Helical" evidence="1">
    <location>
        <begin position="23"/>
        <end position="45"/>
    </location>
</feature>
<gene>
    <name evidence="2" type="ORF">WJX74_009008</name>
</gene>
<evidence type="ECO:0000313" key="2">
    <source>
        <dbReference type="EMBL" id="KAK9827166.1"/>
    </source>
</evidence>
<keyword evidence="1" id="KW-0812">Transmembrane</keyword>
<reference evidence="2 3" key="1">
    <citation type="journal article" date="2024" name="Nat. Commun.">
        <title>Phylogenomics reveals the evolutionary origins of lichenization in chlorophyte algae.</title>
        <authorList>
            <person name="Puginier C."/>
            <person name="Libourel C."/>
            <person name="Otte J."/>
            <person name="Skaloud P."/>
            <person name="Haon M."/>
            <person name="Grisel S."/>
            <person name="Petersen M."/>
            <person name="Berrin J.G."/>
            <person name="Delaux P.M."/>
            <person name="Dal Grande F."/>
            <person name="Keller J."/>
        </authorList>
    </citation>
    <scope>NUCLEOTIDE SEQUENCE [LARGE SCALE GENOMIC DNA]</scope>
    <source>
        <strain evidence="2 3">SAG 2145</strain>
    </source>
</reference>
<dbReference type="Proteomes" id="UP001438707">
    <property type="component" value="Unassembled WGS sequence"/>
</dbReference>
<keyword evidence="3" id="KW-1185">Reference proteome</keyword>
<proteinExistence type="predicted"/>
<protein>
    <submittedName>
        <fullName evidence="2">Uncharacterized protein</fullName>
    </submittedName>
</protein>